<feature type="transmembrane region" description="Helical" evidence="11">
    <location>
        <begin position="252"/>
        <end position="270"/>
    </location>
</feature>
<evidence type="ECO:0000256" key="9">
    <source>
        <dbReference type="ARBA" id="ARBA00035611"/>
    </source>
</evidence>
<feature type="transmembrane region" description="Helical" evidence="11">
    <location>
        <begin position="148"/>
        <end position="167"/>
    </location>
</feature>
<dbReference type="RefSeq" id="WP_395807335.1">
    <property type="nucleotide sequence ID" value="NZ_CP043494.1"/>
</dbReference>
<evidence type="ECO:0000256" key="8">
    <source>
        <dbReference type="ARBA" id="ARBA00023136"/>
    </source>
</evidence>
<evidence type="ECO:0000256" key="11">
    <source>
        <dbReference type="SAM" id="Phobius"/>
    </source>
</evidence>
<feature type="transmembrane region" description="Helical" evidence="11">
    <location>
        <begin position="384"/>
        <end position="401"/>
    </location>
</feature>
<dbReference type="PANTHER" id="PTHR32196">
    <property type="entry name" value="ABC TRANSPORTER PERMEASE PROTEIN YPHD-RELATED-RELATED"/>
    <property type="match status" value="1"/>
</dbReference>
<reference evidence="12 13" key="1">
    <citation type="submission" date="2019-08" db="EMBL/GenBank/DDBJ databases">
        <title>Archangium and Cystobacter genomes.</title>
        <authorList>
            <person name="Chen I.-C.K."/>
            <person name="Wielgoss S."/>
        </authorList>
    </citation>
    <scope>NUCLEOTIDE SEQUENCE [LARGE SCALE GENOMIC DNA]</scope>
    <source>
        <strain evidence="12 13">Cbm 6</strain>
    </source>
</reference>
<keyword evidence="13" id="KW-1185">Reference proteome</keyword>
<evidence type="ECO:0000256" key="10">
    <source>
        <dbReference type="ARBA" id="ARBA00035686"/>
    </source>
</evidence>
<dbReference type="PANTHER" id="PTHR32196:SF32">
    <property type="entry name" value="XYLOSE TRANSPORT SYSTEM PERMEASE PROTEIN XYLH"/>
    <property type="match status" value="1"/>
</dbReference>
<sequence length="411" mass="42459">MSTNTVNQYARDPRLIADAPGLKGVLDSYRRRLSQGELGSLPVMVGLVVIWLIFYLSNDRFLSPVNLTNLMLQISAMGTISVGLVLVLLLGEIDLSAGAVSGLAAAVMAMLSVKHQLPGVPSLLVGLGAGAAVGLFHGLWFTRMRVPTFVVTLAGQLGWQGALLYVLGDTGTVNLNDDLIVSLTGTFFSPAIAWTVTVLAIGILTAVMLNGRRRRAKAGLPLAPWRSTLMAVGAPSAVLIAAMTVFTMDRGLPLAVVIFVGLALMLELMLRHTRFGRHTFAVGGNAEAARRAGISVPGIRTTIFMLASALAACGGILAASRLMAVNQSSGSGDVLLNAIAAAVIGGTSLFGGRGSAWSALLGALVIGSISNGMDLLALSSSVKFMVTGGVLLVAASIDALSRKGRQASGRA</sequence>
<dbReference type="CDD" id="cd06579">
    <property type="entry name" value="TM_PBP1_transp_AraH_like"/>
    <property type="match status" value="1"/>
</dbReference>
<feature type="transmembrane region" description="Helical" evidence="11">
    <location>
        <begin position="95"/>
        <end position="113"/>
    </location>
</feature>
<feature type="transmembrane region" description="Helical" evidence="11">
    <location>
        <begin position="119"/>
        <end position="141"/>
    </location>
</feature>
<keyword evidence="6 11" id="KW-0812">Transmembrane</keyword>
<dbReference type="InterPro" id="IPR001851">
    <property type="entry name" value="ABC_transp_permease"/>
</dbReference>
<feature type="transmembrane region" description="Helical" evidence="11">
    <location>
        <begin position="334"/>
        <end position="352"/>
    </location>
</feature>
<keyword evidence="7 11" id="KW-1133">Transmembrane helix</keyword>
<evidence type="ECO:0000256" key="2">
    <source>
        <dbReference type="ARBA" id="ARBA00022448"/>
    </source>
</evidence>
<evidence type="ECO:0000256" key="6">
    <source>
        <dbReference type="ARBA" id="ARBA00022692"/>
    </source>
</evidence>
<proteinExistence type="predicted"/>
<feature type="transmembrane region" description="Helical" evidence="11">
    <location>
        <begin position="187"/>
        <end position="209"/>
    </location>
</feature>
<evidence type="ECO:0000256" key="4">
    <source>
        <dbReference type="ARBA" id="ARBA00022519"/>
    </source>
</evidence>
<accession>A0ABY9X216</accession>
<evidence type="ECO:0000313" key="13">
    <source>
        <dbReference type="Proteomes" id="UP001611383"/>
    </source>
</evidence>
<feature type="transmembrane region" description="Helical" evidence="11">
    <location>
        <begin position="229"/>
        <end position="246"/>
    </location>
</feature>
<keyword evidence="3" id="KW-1003">Cell membrane</keyword>
<comment type="function">
    <text evidence="9">Part of the binding-protein-dependent transport system for D-xylose. Probably responsible for the translocation of the substrate across the membrane.</text>
</comment>
<evidence type="ECO:0000256" key="3">
    <source>
        <dbReference type="ARBA" id="ARBA00022475"/>
    </source>
</evidence>
<keyword evidence="4" id="KW-0997">Cell inner membrane</keyword>
<dbReference type="Proteomes" id="UP001611383">
    <property type="component" value="Chromosome"/>
</dbReference>
<protein>
    <recommendedName>
        <fullName evidence="10">Xylose transport system permease protein XylH</fullName>
    </recommendedName>
</protein>
<feature type="transmembrane region" description="Helical" evidence="11">
    <location>
        <begin position="38"/>
        <end position="58"/>
    </location>
</feature>
<name>A0ABY9X216_9BACT</name>
<evidence type="ECO:0000256" key="5">
    <source>
        <dbReference type="ARBA" id="ARBA00022597"/>
    </source>
</evidence>
<evidence type="ECO:0000256" key="1">
    <source>
        <dbReference type="ARBA" id="ARBA00004651"/>
    </source>
</evidence>
<feature type="transmembrane region" description="Helical" evidence="11">
    <location>
        <begin position="303"/>
        <end position="322"/>
    </location>
</feature>
<keyword evidence="8 11" id="KW-0472">Membrane</keyword>
<organism evidence="12 13">
    <name type="scientific">Archangium minus</name>
    <dbReference type="NCBI Taxonomy" id="83450"/>
    <lineage>
        <taxon>Bacteria</taxon>
        <taxon>Pseudomonadati</taxon>
        <taxon>Myxococcota</taxon>
        <taxon>Myxococcia</taxon>
        <taxon>Myxococcales</taxon>
        <taxon>Cystobacterineae</taxon>
        <taxon>Archangiaceae</taxon>
        <taxon>Archangium</taxon>
    </lineage>
</organism>
<dbReference type="EMBL" id="CP043494">
    <property type="protein sequence ID" value="WNG49437.1"/>
    <property type="molecule type" value="Genomic_DNA"/>
</dbReference>
<keyword evidence="2" id="KW-0813">Transport</keyword>
<comment type="subcellular location">
    <subcellularLocation>
        <location evidence="1">Cell membrane</location>
        <topology evidence="1">Multi-pass membrane protein</topology>
    </subcellularLocation>
</comment>
<keyword evidence="5" id="KW-0762">Sugar transport</keyword>
<gene>
    <name evidence="12" type="ORF">F0U60_38950</name>
</gene>
<feature type="transmembrane region" description="Helical" evidence="11">
    <location>
        <begin position="70"/>
        <end position="90"/>
    </location>
</feature>
<evidence type="ECO:0000313" key="12">
    <source>
        <dbReference type="EMBL" id="WNG49437.1"/>
    </source>
</evidence>
<dbReference type="Pfam" id="PF02653">
    <property type="entry name" value="BPD_transp_2"/>
    <property type="match status" value="1"/>
</dbReference>
<evidence type="ECO:0000256" key="7">
    <source>
        <dbReference type="ARBA" id="ARBA00022989"/>
    </source>
</evidence>